<proteinExistence type="predicted"/>
<name>A0A2S5KQ06_9PROT</name>
<dbReference type="OrthoDB" id="5600613at2"/>
<reference evidence="1 2" key="1">
    <citation type="submission" date="2018-02" db="EMBL/GenBank/DDBJ databases">
        <title>novel marine gammaproteobacteria from coastal saline agro ecosystem.</title>
        <authorList>
            <person name="Krishnan R."/>
            <person name="Ramesh Kumar N."/>
        </authorList>
    </citation>
    <scope>NUCLEOTIDE SEQUENCE [LARGE SCALE GENOMIC DNA]</scope>
    <source>
        <strain evidence="1 2">228</strain>
    </source>
</reference>
<sequence length="104" mass="11861">MQGVTLNQIRHLTPSPQALRLLSLENSLYLVEVQVGDEWRSVRDEQNQCLRFRSQIDAKKPFRGMGISRAYLCHQSAYDEMIGQPGGDLDNELMVPIADPDHDH</sequence>
<dbReference type="Proteomes" id="UP000238196">
    <property type="component" value="Unassembled WGS sequence"/>
</dbReference>
<dbReference type="EMBL" id="PRLP01000045">
    <property type="protein sequence ID" value="PPC76639.1"/>
    <property type="molecule type" value="Genomic_DNA"/>
</dbReference>
<comment type="caution">
    <text evidence="1">The sequence shown here is derived from an EMBL/GenBank/DDBJ whole genome shotgun (WGS) entry which is preliminary data.</text>
</comment>
<accession>A0A2S5KQ06</accession>
<protein>
    <submittedName>
        <fullName evidence="1">Uncharacterized protein</fullName>
    </submittedName>
</protein>
<organism evidence="1 2">
    <name type="scientific">Proteobacteria bacterium 228</name>
    <dbReference type="NCBI Taxonomy" id="2083153"/>
    <lineage>
        <taxon>Bacteria</taxon>
        <taxon>Pseudomonadati</taxon>
        <taxon>Pseudomonadota</taxon>
    </lineage>
</organism>
<dbReference type="AlphaFoldDB" id="A0A2S5KQ06"/>
<evidence type="ECO:0000313" key="2">
    <source>
        <dbReference type="Proteomes" id="UP000238196"/>
    </source>
</evidence>
<dbReference type="Pfam" id="PF20090">
    <property type="entry name" value="DUF6482"/>
    <property type="match status" value="1"/>
</dbReference>
<gene>
    <name evidence="1" type="ORF">C4K68_14175</name>
</gene>
<dbReference type="InterPro" id="IPR045508">
    <property type="entry name" value="DUF6482"/>
</dbReference>
<evidence type="ECO:0000313" key="1">
    <source>
        <dbReference type="EMBL" id="PPC76639.1"/>
    </source>
</evidence>